<evidence type="ECO:0000313" key="14">
    <source>
        <dbReference type="Proteomes" id="UP000050867"/>
    </source>
</evidence>
<dbReference type="EMBL" id="LLZU01000039">
    <property type="protein sequence ID" value="KRV46739.1"/>
    <property type="molecule type" value="Genomic_DNA"/>
</dbReference>
<dbReference type="Pfam" id="PF03060">
    <property type="entry name" value="NMO"/>
    <property type="match status" value="1"/>
</dbReference>
<keyword evidence="5" id="KW-0216">Detoxification</keyword>
<dbReference type="GO" id="GO:0018580">
    <property type="term" value="F:nitronate monooxygenase activity"/>
    <property type="evidence" value="ECO:0007669"/>
    <property type="project" value="InterPro"/>
</dbReference>
<organism evidence="13 14">
    <name type="scientific">Wenjunlia vitaminophila</name>
    <name type="common">Streptomyces vitaminophilus</name>
    <dbReference type="NCBI Taxonomy" id="76728"/>
    <lineage>
        <taxon>Bacteria</taxon>
        <taxon>Bacillati</taxon>
        <taxon>Actinomycetota</taxon>
        <taxon>Actinomycetes</taxon>
        <taxon>Kitasatosporales</taxon>
        <taxon>Streptomycetaceae</taxon>
        <taxon>Wenjunlia</taxon>
    </lineage>
</organism>
<dbReference type="AlphaFoldDB" id="A0A0T6LKV5"/>
<evidence type="ECO:0000256" key="9">
    <source>
        <dbReference type="ARBA" id="ARBA00023002"/>
    </source>
</evidence>
<dbReference type="eggNOG" id="COG2070">
    <property type="taxonomic scope" value="Bacteria"/>
</dbReference>
<name>A0A0T6LKV5_WENVI</name>
<keyword evidence="6" id="KW-0285">Flavoprotein</keyword>
<proteinExistence type="inferred from homology"/>
<comment type="cofactor">
    <cofactor evidence="1">
        <name>FMN</name>
        <dbReference type="ChEBI" id="CHEBI:58210"/>
    </cofactor>
</comment>
<gene>
    <name evidence="13" type="ORF">AQ490_10965</name>
</gene>
<evidence type="ECO:0000256" key="1">
    <source>
        <dbReference type="ARBA" id="ARBA00001917"/>
    </source>
</evidence>
<reference evidence="13 14" key="1">
    <citation type="submission" date="2015-10" db="EMBL/GenBank/DDBJ databases">
        <title>Draft genome sequence of pyrrolomycin-producing Streptomyces vitaminophilus.</title>
        <authorList>
            <person name="Graham D.E."/>
            <person name="Mahan K.M."/>
            <person name="Klingeman D.M."/>
            <person name="Hettich R.L."/>
            <person name="Parry R.J."/>
        </authorList>
    </citation>
    <scope>NUCLEOTIDE SEQUENCE [LARGE SCALE GENOMIC DNA]</scope>
    <source>
        <strain evidence="13 14">ATCC 31673</strain>
    </source>
</reference>
<dbReference type="OrthoDB" id="9778912at2"/>
<dbReference type="InterPro" id="IPR013785">
    <property type="entry name" value="Aldolase_TIM"/>
</dbReference>
<sequence length="352" mass="36127">MVEFLGLAAHPVVQAPMAGGVSGPELAAATSRAGGLGFLAAGYKTPEAMAAEIERLRQLTGRPFGVNLFLPQPGNADPAAVTAYRDRLDGEATRYRAALGDPGQPADDGYQAKVAVLVRDPVPVVSFTFGCPSARTLESLRRVGTVTVVTVTTPAEAVAAERAGADAVCAQGVEAGGHQGTHHDDAGRDGAGLGLLALLALVRDAVTLPVIAAGGLMRGGQIAAVLAAGASAAQLGTAFLACPESGAHPLHKAALTDPGFPHTELTRAFSGRPARGLVNRFLREHGRRAPAAYPQVHHVIAPLRRAAAEAGDPQAMALWAGQGHRLARDLPAGELVGTLVEEIAAARRGWDR</sequence>
<evidence type="ECO:0000313" key="13">
    <source>
        <dbReference type="EMBL" id="KRV46739.1"/>
    </source>
</evidence>
<evidence type="ECO:0000256" key="2">
    <source>
        <dbReference type="ARBA" id="ARBA00003535"/>
    </source>
</evidence>
<keyword evidence="14" id="KW-1185">Reference proteome</keyword>
<dbReference type="PANTHER" id="PTHR42747">
    <property type="entry name" value="NITRONATE MONOOXYGENASE-RELATED"/>
    <property type="match status" value="1"/>
</dbReference>
<dbReference type="GO" id="GO:0051213">
    <property type="term" value="F:dioxygenase activity"/>
    <property type="evidence" value="ECO:0007669"/>
    <property type="project" value="UniProtKB-KW"/>
</dbReference>
<evidence type="ECO:0000256" key="10">
    <source>
        <dbReference type="ARBA" id="ARBA00023033"/>
    </source>
</evidence>
<evidence type="ECO:0000256" key="6">
    <source>
        <dbReference type="ARBA" id="ARBA00022630"/>
    </source>
</evidence>
<dbReference type="GO" id="GO:0000166">
    <property type="term" value="F:nucleotide binding"/>
    <property type="evidence" value="ECO:0007669"/>
    <property type="project" value="UniProtKB-KW"/>
</dbReference>
<dbReference type="InterPro" id="IPR004136">
    <property type="entry name" value="NMO"/>
</dbReference>
<dbReference type="SUPFAM" id="SSF51412">
    <property type="entry name" value="Inosine monophosphate dehydrogenase (IMPDH)"/>
    <property type="match status" value="1"/>
</dbReference>
<keyword evidence="8" id="KW-0547">Nucleotide-binding</keyword>
<dbReference type="Proteomes" id="UP000050867">
    <property type="component" value="Unassembled WGS sequence"/>
</dbReference>
<protein>
    <recommendedName>
        <fullName evidence="4">Probable nitronate monooxygenase</fullName>
    </recommendedName>
    <alternativeName>
        <fullName evidence="11">Propionate 3-nitronate monooxygenase</fullName>
    </alternativeName>
</protein>
<evidence type="ECO:0000256" key="5">
    <source>
        <dbReference type="ARBA" id="ARBA00022575"/>
    </source>
</evidence>
<evidence type="ECO:0000256" key="4">
    <source>
        <dbReference type="ARBA" id="ARBA00013457"/>
    </source>
</evidence>
<dbReference type="PANTHER" id="PTHR42747:SF3">
    <property type="entry name" value="NITRONATE MONOOXYGENASE-RELATED"/>
    <property type="match status" value="1"/>
</dbReference>
<dbReference type="FunFam" id="3.20.20.70:FF:000154">
    <property type="entry name" value="Probable nitronate monooxygenase"/>
    <property type="match status" value="1"/>
</dbReference>
<dbReference type="Gene3D" id="3.20.20.70">
    <property type="entry name" value="Aldolase class I"/>
    <property type="match status" value="1"/>
</dbReference>
<evidence type="ECO:0000256" key="8">
    <source>
        <dbReference type="ARBA" id="ARBA00022741"/>
    </source>
</evidence>
<accession>A0A0T6LKV5</accession>
<evidence type="ECO:0000256" key="7">
    <source>
        <dbReference type="ARBA" id="ARBA00022643"/>
    </source>
</evidence>
<dbReference type="STRING" id="76728.AQ490_10965"/>
<comment type="similarity">
    <text evidence="3">Belongs to the nitronate monooxygenase family. NMO class I subfamily.</text>
</comment>
<keyword evidence="10" id="KW-0503">Monooxygenase</keyword>
<comment type="function">
    <text evidence="2">Nitronate monooxygenase that uses molecular oxygen to catalyze the oxidative denitrification of alkyl nitronates. Acts on propionate 3-nitronate (P3N), the presumed physiological substrate. Probably functions in the detoxification of P3N, a metabolic poison produced by plants and fungi as a defense mechanism.</text>
</comment>
<dbReference type="GO" id="GO:0009636">
    <property type="term" value="P:response to toxic substance"/>
    <property type="evidence" value="ECO:0007669"/>
    <property type="project" value="UniProtKB-KW"/>
</dbReference>
<comment type="caution">
    <text evidence="13">The sequence shown here is derived from an EMBL/GenBank/DDBJ whole genome shotgun (WGS) entry which is preliminary data.</text>
</comment>
<dbReference type="CDD" id="cd04730">
    <property type="entry name" value="NPD_like"/>
    <property type="match status" value="1"/>
</dbReference>
<keyword evidence="7" id="KW-0288">FMN</keyword>
<comment type="catalytic activity">
    <reaction evidence="12">
        <text>3 propionate 3-nitronate + 3 O2 + H2O = 3 3-oxopropanoate + 2 nitrate + nitrite + H2O2 + 3 H(+)</text>
        <dbReference type="Rhea" id="RHEA:57332"/>
        <dbReference type="ChEBI" id="CHEBI:15377"/>
        <dbReference type="ChEBI" id="CHEBI:15378"/>
        <dbReference type="ChEBI" id="CHEBI:15379"/>
        <dbReference type="ChEBI" id="CHEBI:16240"/>
        <dbReference type="ChEBI" id="CHEBI:16301"/>
        <dbReference type="ChEBI" id="CHEBI:17632"/>
        <dbReference type="ChEBI" id="CHEBI:33190"/>
        <dbReference type="ChEBI" id="CHEBI:136067"/>
    </reaction>
</comment>
<evidence type="ECO:0000256" key="12">
    <source>
        <dbReference type="ARBA" id="ARBA00049401"/>
    </source>
</evidence>
<keyword evidence="9" id="KW-0560">Oxidoreductase</keyword>
<evidence type="ECO:0000256" key="3">
    <source>
        <dbReference type="ARBA" id="ARBA00009881"/>
    </source>
</evidence>
<keyword evidence="13" id="KW-0223">Dioxygenase</keyword>
<evidence type="ECO:0000256" key="11">
    <source>
        <dbReference type="ARBA" id="ARBA00031155"/>
    </source>
</evidence>